<reference evidence="3" key="1">
    <citation type="submission" date="2022-01" db="EMBL/GenBank/DDBJ databases">
        <authorList>
            <person name="Jo J.-H."/>
            <person name="Im W.-T."/>
        </authorList>
    </citation>
    <scope>NUCLEOTIDE SEQUENCE</scope>
    <source>
        <strain evidence="3">I2-34</strain>
    </source>
</reference>
<feature type="domain" description="J" evidence="2">
    <location>
        <begin position="7"/>
        <end position="77"/>
    </location>
</feature>
<proteinExistence type="predicted"/>
<dbReference type="InterPro" id="IPR036869">
    <property type="entry name" value="J_dom_sf"/>
</dbReference>
<dbReference type="Proteomes" id="UP001165368">
    <property type="component" value="Unassembled WGS sequence"/>
</dbReference>
<dbReference type="PROSITE" id="PS50076">
    <property type="entry name" value="DNAJ_2"/>
    <property type="match status" value="1"/>
</dbReference>
<feature type="region of interest" description="Disordered" evidence="1">
    <location>
        <begin position="86"/>
        <end position="107"/>
    </location>
</feature>
<evidence type="ECO:0000256" key="1">
    <source>
        <dbReference type="SAM" id="MobiDB-lite"/>
    </source>
</evidence>
<dbReference type="PRINTS" id="PR00625">
    <property type="entry name" value="JDOMAIN"/>
</dbReference>
<keyword evidence="4" id="KW-1185">Reference proteome</keyword>
<dbReference type="SUPFAM" id="SSF46565">
    <property type="entry name" value="Chaperone J-domain"/>
    <property type="match status" value="1"/>
</dbReference>
<dbReference type="CDD" id="cd06257">
    <property type="entry name" value="DnaJ"/>
    <property type="match status" value="1"/>
</dbReference>
<sequence length="138" mass="15858">MNSRLPDLYAVLRVDRTATPGQIRSAYRRLLRTLHPDLQPGSGDEEAAEVRRQLQAVMEAYEVLGDPERRAEYDRATAPSPLRSELQEPFLLDWPPQQGGTAGRPRVPDFPVLEVEALLEYFLRRQFPWWPHRGPGLD</sequence>
<dbReference type="Gene3D" id="1.10.287.110">
    <property type="entry name" value="DnaJ domain"/>
    <property type="match status" value="1"/>
</dbReference>
<name>A0ABS9LDW3_9MICC</name>
<dbReference type="Pfam" id="PF00226">
    <property type="entry name" value="DnaJ"/>
    <property type="match status" value="1"/>
</dbReference>
<evidence type="ECO:0000313" key="3">
    <source>
        <dbReference type="EMBL" id="MCG2624860.1"/>
    </source>
</evidence>
<dbReference type="InterPro" id="IPR050817">
    <property type="entry name" value="DjlA_DnaK_co-chaperone"/>
</dbReference>
<gene>
    <name evidence="3" type="ORF">LVY72_23500</name>
</gene>
<dbReference type="SMART" id="SM00271">
    <property type="entry name" value="DnaJ"/>
    <property type="match status" value="1"/>
</dbReference>
<evidence type="ECO:0000259" key="2">
    <source>
        <dbReference type="PROSITE" id="PS50076"/>
    </source>
</evidence>
<dbReference type="RefSeq" id="WP_237827313.1">
    <property type="nucleotide sequence ID" value="NZ_JAKLTQ010000033.1"/>
</dbReference>
<protein>
    <submittedName>
        <fullName evidence="3">J domain-containing protein</fullName>
    </submittedName>
</protein>
<dbReference type="PANTHER" id="PTHR24074">
    <property type="entry name" value="CO-CHAPERONE PROTEIN DJLA"/>
    <property type="match status" value="1"/>
</dbReference>
<dbReference type="EMBL" id="JAKLTQ010000033">
    <property type="protein sequence ID" value="MCG2624860.1"/>
    <property type="molecule type" value="Genomic_DNA"/>
</dbReference>
<accession>A0ABS9LDW3</accession>
<evidence type="ECO:0000313" key="4">
    <source>
        <dbReference type="Proteomes" id="UP001165368"/>
    </source>
</evidence>
<comment type="caution">
    <text evidence="3">The sequence shown here is derived from an EMBL/GenBank/DDBJ whole genome shotgun (WGS) entry which is preliminary data.</text>
</comment>
<organism evidence="3 4">
    <name type="scientific">Arthrobacter hankyongi</name>
    <dbReference type="NCBI Taxonomy" id="2904801"/>
    <lineage>
        <taxon>Bacteria</taxon>
        <taxon>Bacillati</taxon>
        <taxon>Actinomycetota</taxon>
        <taxon>Actinomycetes</taxon>
        <taxon>Micrococcales</taxon>
        <taxon>Micrococcaceae</taxon>
        <taxon>Arthrobacter</taxon>
    </lineage>
</organism>
<dbReference type="InterPro" id="IPR001623">
    <property type="entry name" value="DnaJ_domain"/>
</dbReference>